<keyword evidence="1" id="KW-0805">Transcription regulation</keyword>
<dbReference type="Gene3D" id="1.10.10.60">
    <property type="entry name" value="Homeodomain-like"/>
    <property type="match status" value="1"/>
</dbReference>
<dbReference type="Proteomes" id="UP001595947">
    <property type="component" value="Unassembled WGS sequence"/>
</dbReference>
<dbReference type="RefSeq" id="WP_378039349.1">
    <property type="nucleotide sequence ID" value="NZ_JBHSIV010000055.1"/>
</dbReference>
<protein>
    <submittedName>
        <fullName evidence="5">AraC family transcriptional regulator</fullName>
    </submittedName>
</protein>
<proteinExistence type="predicted"/>
<comment type="caution">
    <text evidence="5">The sequence shown here is derived from an EMBL/GenBank/DDBJ whole genome shotgun (WGS) entry which is preliminary data.</text>
</comment>
<keyword evidence="3" id="KW-0804">Transcription</keyword>
<dbReference type="InterPro" id="IPR050204">
    <property type="entry name" value="AraC_XylS_family_regulators"/>
</dbReference>
<dbReference type="PANTHER" id="PTHR46796">
    <property type="entry name" value="HTH-TYPE TRANSCRIPTIONAL ACTIVATOR RHAS-RELATED"/>
    <property type="match status" value="1"/>
</dbReference>
<sequence>MAVGPAHFFSFCGQDLDGAKAAVGQDFYPTSRELVDRGASYDYRFDGVVLGALAVGVAHISSGLEIGMPDLEDSYYVNYSASGSMHARHRRRAVEVTPGHGAVYHPVGPVAMTTSDGYGSYAVRVDRRAVNEALEEQLGHPVPPDPELDPHLDLRSGAGRRWDRLVRLLCDEARTTPSVLSHPMIAAPLHDAVVTGLVHATEHRWRDALARPSRCWSWTPVRRAVDVIRDDPALPFTPAGLARLAGASTRTLHDGFRRHLDTTPMAYLRLVRLQRAHAELRLAEPGGTTVAEVAHRSGFSHVSRFSEAYRRVYGRAPSATLRHR</sequence>
<organism evidence="5 6">
    <name type="scientific">Actinomycetospora atypica</name>
    <dbReference type="NCBI Taxonomy" id="1290095"/>
    <lineage>
        <taxon>Bacteria</taxon>
        <taxon>Bacillati</taxon>
        <taxon>Actinomycetota</taxon>
        <taxon>Actinomycetes</taxon>
        <taxon>Pseudonocardiales</taxon>
        <taxon>Pseudonocardiaceae</taxon>
        <taxon>Actinomycetospora</taxon>
    </lineage>
</organism>
<dbReference type="EMBL" id="JBHSIV010000055">
    <property type="protein sequence ID" value="MFC5066032.1"/>
    <property type="molecule type" value="Genomic_DNA"/>
</dbReference>
<dbReference type="InterPro" id="IPR018062">
    <property type="entry name" value="HTH_AraC-typ_CS"/>
</dbReference>
<evidence type="ECO:0000313" key="5">
    <source>
        <dbReference type="EMBL" id="MFC5066032.1"/>
    </source>
</evidence>
<dbReference type="Pfam" id="PF12833">
    <property type="entry name" value="HTH_18"/>
    <property type="match status" value="1"/>
</dbReference>
<dbReference type="PANTHER" id="PTHR46796:SF12">
    <property type="entry name" value="HTH-TYPE DNA-BINDING TRANSCRIPTIONAL ACTIVATOR EUTR"/>
    <property type="match status" value="1"/>
</dbReference>
<reference evidence="6" key="1">
    <citation type="journal article" date="2019" name="Int. J. Syst. Evol. Microbiol.">
        <title>The Global Catalogue of Microorganisms (GCM) 10K type strain sequencing project: providing services to taxonomists for standard genome sequencing and annotation.</title>
        <authorList>
            <consortium name="The Broad Institute Genomics Platform"/>
            <consortium name="The Broad Institute Genome Sequencing Center for Infectious Disease"/>
            <person name="Wu L."/>
            <person name="Ma J."/>
        </authorList>
    </citation>
    <scope>NUCLEOTIDE SEQUENCE [LARGE SCALE GENOMIC DNA]</scope>
    <source>
        <strain evidence="6">CGMCC 4.7093</strain>
    </source>
</reference>
<gene>
    <name evidence="5" type="ORF">ACFPBZ_27740</name>
</gene>
<dbReference type="PROSITE" id="PS00041">
    <property type="entry name" value="HTH_ARAC_FAMILY_1"/>
    <property type="match status" value="1"/>
</dbReference>
<dbReference type="InterPro" id="IPR018060">
    <property type="entry name" value="HTH_AraC"/>
</dbReference>
<feature type="domain" description="HTH araC/xylS-type" evidence="4">
    <location>
        <begin position="222"/>
        <end position="323"/>
    </location>
</feature>
<name>A0ABV9YW20_9PSEU</name>
<dbReference type="SUPFAM" id="SSF46689">
    <property type="entry name" value="Homeodomain-like"/>
    <property type="match status" value="2"/>
</dbReference>
<evidence type="ECO:0000256" key="3">
    <source>
        <dbReference type="ARBA" id="ARBA00023163"/>
    </source>
</evidence>
<dbReference type="InterPro" id="IPR035418">
    <property type="entry name" value="AraC-bd_2"/>
</dbReference>
<keyword evidence="6" id="KW-1185">Reference proteome</keyword>
<dbReference type="SMART" id="SM00342">
    <property type="entry name" value="HTH_ARAC"/>
    <property type="match status" value="1"/>
</dbReference>
<evidence type="ECO:0000256" key="2">
    <source>
        <dbReference type="ARBA" id="ARBA00023125"/>
    </source>
</evidence>
<dbReference type="Pfam" id="PF14525">
    <property type="entry name" value="AraC_binding_2"/>
    <property type="match status" value="1"/>
</dbReference>
<accession>A0ABV9YW20</accession>
<keyword evidence="2" id="KW-0238">DNA-binding</keyword>
<dbReference type="PROSITE" id="PS01124">
    <property type="entry name" value="HTH_ARAC_FAMILY_2"/>
    <property type="match status" value="1"/>
</dbReference>
<dbReference type="InterPro" id="IPR009057">
    <property type="entry name" value="Homeodomain-like_sf"/>
</dbReference>
<evidence type="ECO:0000313" key="6">
    <source>
        <dbReference type="Proteomes" id="UP001595947"/>
    </source>
</evidence>
<evidence type="ECO:0000256" key="1">
    <source>
        <dbReference type="ARBA" id="ARBA00023015"/>
    </source>
</evidence>
<evidence type="ECO:0000259" key="4">
    <source>
        <dbReference type="PROSITE" id="PS01124"/>
    </source>
</evidence>